<gene>
    <name evidence="2" type="ORF">MEDL_48183</name>
</gene>
<organism evidence="2 3">
    <name type="scientific">Mytilus edulis</name>
    <name type="common">Blue mussel</name>
    <dbReference type="NCBI Taxonomy" id="6550"/>
    <lineage>
        <taxon>Eukaryota</taxon>
        <taxon>Metazoa</taxon>
        <taxon>Spiralia</taxon>
        <taxon>Lophotrochozoa</taxon>
        <taxon>Mollusca</taxon>
        <taxon>Bivalvia</taxon>
        <taxon>Autobranchia</taxon>
        <taxon>Pteriomorphia</taxon>
        <taxon>Mytilida</taxon>
        <taxon>Mytiloidea</taxon>
        <taxon>Mytilidae</taxon>
        <taxon>Mytilinae</taxon>
        <taxon>Mytilus</taxon>
    </lineage>
</organism>
<protein>
    <recommendedName>
        <fullName evidence="1">DZIP3-like HEPN domain-containing protein</fullName>
    </recommendedName>
</protein>
<dbReference type="OrthoDB" id="10445097at2759"/>
<proteinExistence type="predicted"/>
<comment type="caution">
    <text evidence="2">The sequence shown here is derived from an EMBL/GenBank/DDBJ whole genome shotgun (WGS) entry which is preliminary data.</text>
</comment>
<evidence type="ECO:0000313" key="2">
    <source>
        <dbReference type="EMBL" id="CAG2235702.1"/>
    </source>
</evidence>
<keyword evidence="3" id="KW-1185">Reference proteome</keyword>
<reference evidence="2" key="1">
    <citation type="submission" date="2021-03" db="EMBL/GenBank/DDBJ databases">
        <authorList>
            <person name="Bekaert M."/>
        </authorList>
    </citation>
    <scope>NUCLEOTIDE SEQUENCE</scope>
</reference>
<dbReference type="AlphaFoldDB" id="A0A8S3TYY2"/>
<dbReference type="Pfam" id="PF18738">
    <property type="entry name" value="HEPN_DZIP3"/>
    <property type="match status" value="1"/>
</dbReference>
<name>A0A8S3TYY2_MYTED</name>
<dbReference type="Proteomes" id="UP000683360">
    <property type="component" value="Unassembled WGS sequence"/>
</dbReference>
<sequence>MQLLLQSFITPRGLLNKYNNRDLKVALTDTEKSILEKLPKMTEFTIELCYKILRFEHLVPEPSSQWEILPDEDHREITDDIKRIVFDTNDVLNKLGEDILNTSYETFKVKVEGIVARFDSYLVQESCTQCYEKVISLDTQLEICITELKKLREIDVTGTTTPSLSDIEIQNGERFARIGWVIIDLFPKILRAVIQMKIAPDFFIIKEPTNKWGKPPSITDISTGDDVERIRYLRNNFAHRSNINVIQSEFDATFSTFKDICRRMDVYFNNDCASGHENDVSRKETTPMDNLLRQKYQRSLQELENIKSRFVEPPVTFYWGEAVELILKNLRQVYEDEIDKRKGVTDAKLRFQIVVQNIEDESAISRLIDEEFKDEINKGLTSIQLKQVSKGSIILHVDICQEAVCSEETFRLILVQFVNKVIQTGHLKLPTIGHVDVILVQEDGEISLAHPVFIKTETGEETPETGSDVKQNIHDSKSLTPAIKRILVD</sequence>
<feature type="domain" description="DZIP3-like HEPN" evidence="1">
    <location>
        <begin position="205"/>
        <end position="267"/>
    </location>
</feature>
<dbReference type="InterPro" id="IPR041249">
    <property type="entry name" value="HEPN_DZIP3"/>
</dbReference>
<evidence type="ECO:0000313" key="3">
    <source>
        <dbReference type="Proteomes" id="UP000683360"/>
    </source>
</evidence>
<evidence type="ECO:0000259" key="1">
    <source>
        <dbReference type="Pfam" id="PF18738"/>
    </source>
</evidence>
<dbReference type="EMBL" id="CAJPWZ010002323">
    <property type="protein sequence ID" value="CAG2235702.1"/>
    <property type="molecule type" value="Genomic_DNA"/>
</dbReference>
<accession>A0A8S3TYY2</accession>